<evidence type="ECO:0000313" key="3">
    <source>
        <dbReference type="Proteomes" id="UP001420932"/>
    </source>
</evidence>
<feature type="region of interest" description="Disordered" evidence="1">
    <location>
        <begin position="42"/>
        <end position="62"/>
    </location>
</feature>
<protein>
    <submittedName>
        <fullName evidence="2">Uncharacterized protein</fullName>
    </submittedName>
</protein>
<keyword evidence="3" id="KW-1185">Reference proteome</keyword>
<accession>A0AAP0F005</accession>
<reference evidence="2 3" key="1">
    <citation type="submission" date="2024-01" db="EMBL/GenBank/DDBJ databases">
        <title>Genome assemblies of Stephania.</title>
        <authorList>
            <person name="Yang L."/>
        </authorList>
    </citation>
    <scope>NUCLEOTIDE SEQUENCE [LARGE SCALE GENOMIC DNA]</scope>
    <source>
        <strain evidence="2">YNDBR</strain>
        <tissue evidence="2">Leaf</tissue>
    </source>
</reference>
<name>A0AAP0F005_9MAGN</name>
<dbReference type="Proteomes" id="UP001420932">
    <property type="component" value="Unassembled WGS sequence"/>
</dbReference>
<evidence type="ECO:0000313" key="2">
    <source>
        <dbReference type="EMBL" id="KAK9098139.1"/>
    </source>
</evidence>
<dbReference type="EMBL" id="JBBNAF010000011">
    <property type="protein sequence ID" value="KAK9098139.1"/>
    <property type="molecule type" value="Genomic_DNA"/>
</dbReference>
<sequence>MMVEGGGEELAAEVGGEELAAEFGGAWVRFGEPILDFGRVGAPGRSSWRGGRSEADEDGGVEESIRRRIRALGEVEDEVETGAVRGGRRRSAMACSETPELCVTREAERVRGGRRRVVRGREPRCVAVKREAMRDDREAE</sequence>
<evidence type="ECO:0000256" key="1">
    <source>
        <dbReference type="SAM" id="MobiDB-lite"/>
    </source>
</evidence>
<organism evidence="2 3">
    <name type="scientific">Stephania yunnanensis</name>
    <dbReference type="NCBI Taxonomy" id="152371"/>
    <lineage>
        <taxon>Eukaryota</taxon>
        <taxon>Viridiplantae</taxon>
        <taxon>Streptophyta</taxon>
        <taxon>Embryophyta</taxon>
        <taxon>Tracheophyta</taxon>
        <taxon>Spermatophyta</taxon>
        <taxon>Magnoliopsida</taxon>
        <taxon>Ranunculales</taxon>
        <taxon>Menispermaceae</taxon>
        <taxon>Menispermoideae</taxon>
        <taxon>Cissampelideae</taxon>
        <taxon>Stephania</taxon>
    </lineage>
</organism>
<dbReference type="AlphaFoldDB" id="A0AAP0F005"/>
<comment type="caution">
    <text evidence="2">The sequence shown here is derived from an EMBL/GenBank/DDBJ whole genome shotgun (WGS) entry which is preliminary data.</text>
</comment>
<proteinExistence type="predicted"/>
<gene>
    <name evidence="2" type="ORF">Syun_025184</name>
</gene>